<evidence type="ECO:0000313" key="1">
    <source>
        <dbReference type="EMBL" id="SDD99939.1"/>
    </source>
</evidence>
<dbReference type="RefSeq" id="WP_091457874.1">
    <property type="nucleotide sequence ID" value="NZ_FMZZ01000028.1"/>
</dbReference>
<dbReference type="AlphaFoldDB" id="A0A1G6ZB75"/>
<evidence type="ECO:0000313" key="2">
    <source>
        <dbReference type="Proteomes" id="UP000199501"/>
    </source>
</evidence>
<dbReference type="Proteomes" id="UP000199501">
    <property type="component" value="Unassembled WGS sequence"/>
</dbReference>
<gene>
    <name evidence="1" type="ORF">SAMN05216174_1282</name>
</gene>
<name>A0A1G6ZB75_9PSEU</name>
<dbReference type="STRING" id="1271860.SAMN05216174_1282"/>
<accession>A0A1G6ZB75</accession>
<reference evidence="2" key="1">
    <citation type="submission" date="2016-10" db="EMBL/GenBank/DDBJ databases">
        <authorList>
            <person name="Varghese N."/>
            <person name="Submissions S."/>
        </authorList>
    </citation>
    <scope>NUCLEOTIDE SEQUENCE [LARGE SCALE GENOMIC DNA]</scope>
    <source>
        <strain evidence="2">IBRC-M 10403</strain>
    </source>
</reference>
<proteinExistence type="predicted"/>
<organism evidence="1 2">
    <name type="scientific">Actinokineospora iranica</name>
    <dbReference type="NCBI Taxonomy" id="1271860"/>
    <lineage>
        <taxon>Bacteria</taxon>
        <taxon>Bacillati</taxon>
        <taxon>Actinomycetota</taxon>
        <taxon>Actinomycetes</taxon>
        <taxon>Pseudonocardiales</taxon>
        <taxon>Pseudonocardiaceae</taxon>
        <taxon>Actinokineospora</taxon>
    </lineage>
</organism>
<dbReference type="EMBL" id="FMZZ01000028">
    <property type="protein sequence ID" value="SDD99939.1"/>
    <property type="molecule type" value="Genomic_DNA"/>
</dbReference>
<keyword evidence="2" id="KW-1185">Reference proteome</keyword>
<sequence length="172" mass="18540">MATQSKSGLLLPLGVIVAAVAVFGGGEVVDTVTGLFAGVSGGTEIIGEGDTAFMVAGTAKPEVDECDYRQMIERRKCRIPVLVIDAAKMPYIARNVKLAWSDEGKSGVLHREADVRKQRANRRAACTKEVKVALFGSCDEYAVRHEASFYRVEVEDLHPFSVVAENVKLAAV</sequence>
<dbReference type="OrthoDB" id="2751008at2"/>
<protein>
    <submittedName>
        <fullName evidence="1">Uncharacterized protein</fullName>
    </submittedName>
</protein>